<name>A0ABV0W8R8_9TELE</name>
<dbReference type="Proteomes" id="UP001444071">
    <property type="component" value="Unassembled WGS sequence"/>
</dbReference>
<dbReference type="Pfam" id="PF06920">
    <property type="entry name" value="DHR-2_Lobe_A"/>
    <property type="match status" value="1"/>
</dbReference>
<dbReference type="InterPro" id="IPR027357">
    <property type="entry name" value="DOCKER_dom"/>
</dbReference>
<dbReference type="Gene3D" id="1.25.40.410">
    <property type="match status" value="1"/>
</dbReference>
<keyword evidence="5" id="KW-1185">Reference proteome</keyword>
<dbReference type="PANTHER" id="PTHR45653">
    <property type="entry name" value="DEDICATOR OF CYTOKINESIS"/>
    <property type="match status" value="1"/>
</dbReference>
<dbReference type="InterPro" id="IPR043161">
    <property type="entry name" value="DOCK_C_lobe_A"/>
</dbReference>
<feature type="non-terminal residue" evidence="4">
    <location>
        <position position="70"/>
    </location>
</feature>
<feature type="domain" description="DOCKER" evidence="3">
    <location>
        <begin position="1"/>
        <end position="70"/>
    </location>
</feature>
<reference evidence="4 5" key="1">
    <citation type="submission" date="2021-06" db="EMBL/GenBank/DDBJ databases">
        <authorList>
            <person name="Palmer J.M."/>
        </authorList>
    </citation>
    <scope>NUCLEOTIDE SEQUENCE [LARGE SCALE GENOMIC DNA]</scope>
    <source>
        <strain evidence="4 5">XR_2019</strain>
        <tissue evidence="4">Muscle</tissue>
    </source>
</reference>
<gene>
    <name evidence="4" type="primary">DOCK1_1</name>
    <name evidence="4" type="ORF">XENORESO_010832</name>
</gene>
<dbReference type="InterPro" id="IPR046769">
    <property type="entry name" value="DOCKER_Lobe_A"/>
</dbReference>
<comment type="similarity">
    <text evidence="2">Belongs to the DOCK family.</text>
</comment>
<dbReference type="InterPro" id="IPR026791">
    <property type="entry name" value="DOCK"/>
</dbReference>
<dbReference type="EMBL" id="JAHRIM010033373">
    <property type="protein sequence ID" value="MEQ2265670.1"/>
    <property type="molecule type" value="Genomic_DNA"/>
</dbReference>
<organism evidence="4 5">
    <name type="scientific">Xenotaenia resolanae</name>
    <dbReference type="NCBI Taxonomy" id="208358"/>
    <lineage>
        <taxon>Eukaryota</taxon>
        <taxon>Metazoa</taxon>
        <taxon>Chordata</taxon>
        <taxon>Craniata</taxon>
        <taxon>Vertebrata</taxon>
        <taxon>Euteleostomi</taxon>
        <taxon>Actinopterygii</taxon>
        <taxon>Neopterygii</taxon>
        <taxon>Teleostei</taxon>
        <taxon>Neoteleostei</taxon>
        <taxon>Acanthomorphata</taxon>
        <taxon>Ovalentaria</taxon>
        <taxon>Atherinomorphae</taxon>
        <taxon>Cyprinodontiformes</taxon>
        <taxon>Goodeidae</taxon>
        <taxon>Xenotaenia</taxon>
    </lineage>
</organism>
<evidence type="ECO:0000256" key="1">
    <source>
        <dbReference type="ARBA" id="ARBA00022658"/>
    </source>
</evidence>
<keyword evidence="1" id="KW-0344">Guanine-nucleotide releasing factor</keyword>
<dbReference type="PANTHER" id="PTHR45653:SF1">
    <property type="entry name" value="DEDICATOR OF CYTOKINESIS PROTEIN 1"/>
    <property type="match status" value="1"/>
</dbReference>
<comment type="caution">
    <text evidence="4">The sequence shown here is derived from an EMBL/GenBank/DDBJ whole genome shotgun (WGS) entry which is preliminary data.</text>
</comment>
<evidence type="ECO:0000313" key="5">
    <source>
        <dbReference type="Proteomes" id="UP001444071"/>
    </source>
</evidence>
<dbReference type="PROSITE" id="PS51651">
    <property type="entry name" value="DOCKER"/>
    <property type="match status" value="1"/>
</dbReference>
<proteinExistence type="inferred from homology"/>
<evidence type="ECO:0000259" key="3">
    <source>
        <dbReference type="PROSITE" id="PS51651"/>
    </source>
</evidence>
<sequence>WSDEPCAAHLTQREGYQATTQGQLKDQLYQEIINYFDKGKMWEEAIILSKELAEQYENEMFDFEQLSASL</sequence>
<accession>A0ABV0W8R8</accession>
<protein>
    <submittedName>
        <fullName evidence="4">Dedicator of cytokinesis protein 1</fullName>
    </submittedName>
</protein>
<evidence type="ECO:0000313" key="4">
    <source>
        <dbReference type="EMBL" id="MEQ2265670.1"/>
    </source>
</evidence>
<feature type="non-terminal residue" evidence="4">
    <location>
        <position position="1"/>
    </location>
</feature>
<evidence type="ECO:0000256" key="2">
    <source>
        <dbReference type="PROSITE-ProRule" id="PRU00984"/>
    </source>
</evidence>